<organism evidence="1 2">
    <name type="scientific">Sulfobacillus harzensis</name>
    <dbReference type="NCBI Taxonomy" id="2729629"/>
    <lineage>
        <taxon>Bacteria</taxon>
        <taxon>Bacillati</taxon>
        <taxon>Bacillota</taxon>
        <taxon>Clostridia</taxon>
        <taxon>Eubacteriales</taxon>
        <taxon>Clostridiales Family XVII. Incertae Sedis</taxon>
        <taxon>Sulfobacillus</taxon>
    </lineage>
</organism>
<evidence type="ECO:0000313" key="2">
    <source>
        <dbReference type="Proteomes" id="UP000533476"/>
    </source>
</evidence>
<proteinExistence type="predicted"/>
<dbReference type="RefSeq" id="WP_169103235.1">
    <property type="nucleotide sequence ID" value="NZ_JABBVZ010000206.1"/>
</dbReference>
<dbReference type="SUPFAM" id="SSF46689">
    <property type="entry name" value="Homeodomain-like"/>
    <property type="match status" value="1"/>
</dbReference>
<dbReference type="EMBL" id="JABBVZ010000206">
    <property type="protein sequence ID" value="NMP25034.1"/>
    <property type="molecule type" value="Genomic_DNA"/>
</dbReference>
<dbReference type="AlphaFoldDB" id="A0A7Y0L831"/>
<evidence type="ECO:0000313" key="1">
    <source>
        <dbReference type="EMBL" id="NMP25034.1"/>
    </source>
</evidence>
<protein>
    <submittedName>
        <fullName evidence="1">Transposase</fullName>
    </submittedName>
</protein>
<dbReference type="InterPro" id="IPR009057">
    <property type="entry name" value="Homeodomain-like_sf"/>
</dbReference>
<keyword evidence="2" id="KW-1185">Reference proteome</keyword>
<comment type="caution">
    <text evidence="1">The sequence shown here is derived from an EMBL/GenBank/DDBJ whole genome shotgun (WGS) entry which is preliminary data.</text>
</comment>
<reference evidence="1 2" key="1">
    <citation type="submission" date="2020-04" db="EMBL/GenBank/DDBJ databases">
        <authorList>
            <person name="Zhang R."/>
            <person name="Schippers A."/>
        </authorList>
    </citation>
    <scope>NUCLEOTIDE SEQUENCE [LARGE SCALE GENOMIC DNA]</scope>
    <source>
        <strain evidence="1 2">DSM 109850</strain>
    </source>
</reference>
<name>A0A7Y0L831_9FIRM</name>
<sequence length="227" mass="26234">MTSEYDAELKQHAVQLVLSGQSGAQVAQDLAIPTDTLAQWVKEHRREHPYPFLRPWHTMHRDRVRRRRHRLPGKPWPAAWTPLDEFYGDGAWTLNETHRVSRAEQTYEILLHWHERIMVIDASAAQRNWCPLCPAAWGDPVARFQVPPERQPFDGAVGALGQWDAWIRHRSHGDWLITPEAAQELHIHEYTRLIAGDPHSTLARLTERLAATRSPGLRFCAGLRHSR</sequence>
<accession>A0A7Y0L831</accession>
<dbReference type="InterPro" id="IPR036388">
    <property type="entry name" value="WH-like_DNA-bd_sf"/>
</dbReference>
<dbReference type="Gene3D" id="1.10.10.10">
    <property type="entry name" value="Winged helix-like DNA-binding domain superfamily/Winged helix DNA-binding domain"/>
    <property type="match status" value="1"/>
</dbReference>
<gene>
    <name evidence="1" type="ORF">HIJ39_22265</name>
</gene>
<dbReference type="Proteomes" id="UP000533476">
    <property type="component" value="Unassembled WGS sequence"/>
</dbReference>